<keyword evidence="4" id="KW-1133">Transmembrane helix</keyword>
<keyword evidence="7" id="KW-1185">Reference proteome</keyword>
<evidence type="ECO:0000256" key="4">
    <source>
        <dbReference type="ARBA" id="ARBA00022989"/>
    </source>
</evidence>
<feature type="non-terminal residue" evidence="8">
    <location>
        <position position="234"/>
    </location>
</feature>
<evidence type="ECO:0000256" key="2">
    <source>
        <dbReference type="ARBA" id="ARBA00005585"/>
    </source>
</evidence>
<organism evidence="7 8">
    <name type="scientific">Priapulus caudatus</name>
    <name type="common">Priapulid worm</name>
    <dbReference type="NCBI Taxonomy" id="37621"/>
    <lineage>
        <taxon>Eukaryota</taxon>
        <taxon>Metazoa</taxon>
        <taxon>Ecdysozoa</taxon>
        <taxon>Scalidophora</taxon>
        <taxon>Priapulida</taxon>
        <taxon>Priapulimorpha</taxon>
        <taxon>Priapulimorphida</taxon>
        <taxon>Priapulidae</taxon>
        <taxon>Priapulus</taxon>
    </lineage>
</organism>
<reference evidence="8" key="1">
    <citation type="submission" date="2025-08" db="UniProtKB">
        <authorList>
            <consortium name="RefSeq"/>
        </authorList>
    </citation>
    <scope>IDENTIFICATION</scope>
</reference>
<evidence type="ECO:0000256" key="3">
    <source>
        <dbReference type="ARBA" id="ARBA00022692"/>
    </source>
</evidence>
<keyword evidence="6" id="KW-0325">Glycoprotein</keyword>
<comment type="subcellular location">
    <subcellularLocation>
        <location evidence="1">Membrane</location>
        <topology evidence="1">Multi-pass membrane protein</topology>
    </subcellularLocation>
</comment>
<comment type="similarity">
    <text evidence="2">Belongs to the patched family.</text>
</comment>
<dbReference type="RefSeq" id="XP_014676724.1">
    <property type="nucleotide sequence ID" value="XM_014821238.1"/>
</dbReference>
<dbReference type="GeneID" id="106816615"/>
<keyword evidence="3" id="KW-0812">Transmembrane</keyword>
<dbReference type="PANTHER" id="PTHR46022:SF1">
    <property type="entry name" value="PROTEIN PATCHED"/>
    <property type="match status" value="1"/>
</dbReference>
<evidence type="ECO:0000256" key="6">
    <source>
        <dbReference type="ARBA" id="ARBA00023180"/>
    </source>
</evidence>
<dbReference type="Proteomes" id="UP000695022">
    <property type="component" value="Unplaced"/>
</dbReference>
<evidence type="ECO:0000256" key="1">
    <source>
        <dbReference type="ARBA" id="ARBA00004141"/>
    </source>
</evidence>
<gene>
    <name evidence="8" type="primary">LOC106816615</name>
</gene>
<sequence>MLPGLERLKQLLRNVMGSTTVPTRTDAFQIYTDSDLLTRTSWSNAKVGLSEIEKGRADGNNPALWVRMHMQRHLYQLGCFIHQHAGKVLFVGLLLLSTFCVGLKSARMETDINSLWVEVGGRLSRELQYVKEQVGEGAGSTSQILIQTPKRQGADVLTQEALLVHLKAAMVATQVKVDMYDITWKLTDICYAPPAPAFGDYVMDNILEKLFPCVMVGPLDCFWEGSKLLGPWQR</sequence>
<evidence type="ECO:0000313" key="8">
    <source>
        <dbReference type="RefSeq" id="XP_014676724.1"/>
    </source>
</evidence>
<evidence type="ECO:0000313" key="7">
    <source>
        <dbReference type="Proteomes" id="UP000695022"/>
    </source>
</evidence>
<name>A0ABM1EX03_PRICU</name>
<keyword evidence="5" id="KW-0472">Membrane</keyword>
<accession>A0ABM1EX03</accession>
<dbReference type="PANTHER" id="PTHR46022">
    <property type="entry name" value="PROTEIN PATCHED"/>
    <property type="match status" value="1"/>
</dbReference>
<proteinExistence type="inferred from homology"/>
<protein>
    <submittedName>
        <fullName evidence="8">Protein patched homolog 1-like</fullName>
    </submittedName>
</protein>
<evidence type="ECO:0000256" key="5">
    <source>
        <dbReference type="ARBA" id="ARBA00023136"/>
    </source>
</evidence>